<evidence type="ECO:0000313" key="2">
    <source>
        <dbReference type="EMBL" id="MPC27196.1"/>
    </source>
</evidence>
<proteinExistence type="predicted"/>
<evidence type="ECO:0000256" key="1">
    <source>
        <dbReference type="SAM" id="MobiDB-lite"/>
    </source>
</evidence>
<dbReference type="AlphaFoldDB" id="A0A5B7E224"/>
<protein>
    <submittedName>
        <fullName evidence="2">Uncharacterized protein</fullName>
    </submittedName>
</protein>
<keyword evidence="3" id="KW-1185">Reference proteome</keyword>
<reference evidence="2 3" key="1">
    <citation type="submission" date="2019-05" db="EMBL/GenBank/DDBJ databases">
        <title>Another draft genome of Portunus trituberculatus and its Hox gene families provides insights of decapod evolution.</title>
        <authorList>
            <person name="Jeong J.-H."/>
            <person name="Song I."/>
            <person name="Kim S."/>
            <person name="Choi T."/>
            <person name="Kim D."/>
            <person name="Ryu S."/>
            <person name="Kim W."/>
        </authorList>
    </citation>
    <scope>NUCLEOTIDE SEQUENCE [LARGE SCALE GENOMIC DNA]</scope>
    <source>
        <tissue evidence="2">Muscle</tissue>
    </source>
</reference>
<feature type="region of interest" description="Disordered" evidence="1">
    <location>
        <begin position="1"/>
        <end position="21"/>
    </location>
</feature>
<gene>
    <name evidence="2" type="ORF">E2C01_020361</name>
</gene>
<sequence length="129" mass="13750">MLSLPGQEGGSTLPSTPVHGRGGTLDLITVGGGVNAPFYRGQQAHMQDLAITVLTRFGTDGDAGGQVNASHLEQSWRGGGQGKEWRGRYHHKAATLLPTPPTPALLPHLYFHIAAPRHHPQQIPVSNIL</sequence>
<evidence type="ECO:0000313" key="3">
    <source>
        <dbReference type="Proteomes" id="UP000324222"/>
    </source>
</evidence>
<organism evidence="2 3">
    <name type="scientific">Portunus trituberculatus</name>
    <name type="common">Swimming crab</name>
    <name type="synonym">Neptunus trituberculatus</name>
    <dbReference type="NCBI Taxonomy" id="210409"/>
    <lineage>
        <taxon>Eukaryota</taxon>
        <taxon>Metazoa</taxon>
        <taxon>Ecdysozoa</taxon>
        <taxon>Arthropoda</taxon>
        <taxon>Crustacea</taxon>
        <taxon>Multicrustacea</taxon>
        <taxon>Malacostraca</taxon>
        <taxon>Eumalacostraca</taxon>
        <taxon>Eucarida</taxon>
        <taxon>Decapoda</taxon>
        <taxon>Pleocyemata</taxon>
        <taxon>Brachyura</taxon>
        <taxon>Eubrachyura</taxon>
        <taxon>Portunoidea</taxon>
        <taxon>Portunidae</taxon>
        <taxon>Portuninae</taxon>
        <taxon>Portunus</taxon>
    </lineage>
</organism>
<dbReference type="EMBL" id="VSRR010001707">
    <property type="protein sequence ID" value="MPC27196.1"/>
    <property type="molecule type" value="Genomic_DNA"/>
</dbReference>
<dbReference type="Proteomes" id="UP000324222">
    <property type="component" value="Unassembled WGS sequence"/>
</dbReference>
<name>A0A5B7E224_PORTR</name>
<accession>A0A5B7E224</accession>
<comment type="caution">
    <text evidence="2">The sequence shown here is derived from an EMBL/GenBank/DDBJ whole genome shotgun (WGS) entry which is preliminary data.</text>
</comment>